<dbReference type="PROSITE" id="PS51257">
    <property type="entry name" value="PROKAR_LIPOPROTEIN"/>
    <property type="match status" value="1"/>
</dbReference>
<dbReference type="SUPFAM" id="SSF56925">
    <property type="entry name" value="OMPA-like"/>
    <property type="match status" value="1"/>
</dbReference>
<dbReference type="NCBIfam" id="NF041636">
    <property type="entry name" value="slam_lipo"/>
    <property type="match status" value="1"/>
</dbReference>
<feature type="domain" description="Transferrin-binding protein B C-lobe/N-lobe beta-barrel" evidence="3">
    <location>
        <begin position="175"/>
        <end position="295"/>
    </location>
</feature>
<dbReference type="RefSeq" id="WP_039196096.1">
    <property type="nucleotide sequence ID" value="NZ_LR134310.1"/>
</dbReference>
<evidence type="ECO:0000256" key="2">
    <source>
        <dbReference type="SAM" id="SignalP"/>
    </source>
</evidence>
<sequence length="296" mass="32119">MKKMTKLALTLLAGVVISACSSGGSGSSAKPQNEKPKAEQPKAEKPKAEPKAEKPKAEPKAEKPKTEPKAEQPKAEMPLKLDTKESGGVFIVDGASRRVPVLTKVKLEEPNLTSIKVDDIEIKFSEATTTQGNWKVKDDELVVCCEKYSDVRFGVYDGRVNKSYEFYNGNVSANIPASGKFKYEGDAYLLAAITDEKTAFGSSKFEADFAAKTLTGTLTFDKLEHKNIKVDSQILGNSFTGTATFDKYKETKAVVEGKFYGENAKELAGVFESSPETRDNKVNSSSWGGAFGAVKQ</sequence>
<dbReference type="AlphaFoldDB" id="A0AAX3FLM7"/>
<keyword evidence="2" id="KW-0732">Signal</keyword>
<dbReference type="EMBL" id="LR134310">
    <property type="protein sequence ID" value="VEE92121.1"/>
    <property type="molecule type" value="Genomic_DNA"/>
</dbReference>
<reference evidence="4 5" key="1">
    <citation type="submission" date="2018-12" db="EMBL/GenBank/DDBJ databases">
        <authorList>
            <consortium name="Pathogen Informatics"/>
        </authorList>
    </citation>
    <scope>NUCLEOTIDE SEQUENCE [LARGE SCALE GENOMIC DNA]</scope>
    <source>
        <strain evidence="4 5">NCTC8529</strain>
    </source>
</reference>
<proteinExistence type="predicted"/>
<dbReference type="Proteomes" id="UP000268529">
    <property type="component" value="Chromosome"/>
</dbReference>
<feature type="region of interest" description="Disordered" evidence="1">
    <location>
        <begin position="275"/>
        <end position="296"/>
    </location>
</feature>
<dbReference type="Pfam" id="PF01298">
    <property type="entry name" value="TbpB_B_D"/>
    <property type="match status" value="1"/>
</dbReference>
<dbReference type="InterPro" id="IPR054843">
    <property type="entry name" value="Slam_hemophilin_C"/>
</dbReference>
<gene>
    <name evidence="4" type="primary">tbpB_2</name>
    <name evidence="4" type="ORF">NCTC8529_01686</name>
</gene>
<organism evidence="4 5">
    <name type="scientific">Actinobacillus equuli</name>
    <dbReference type="NCBI Taxonomy" id="718"/>
    <lineage>
        <taxon>Bacteria</taxon>
        <taxon>Pseudomonadati</taxon>
        <taxon>Pseudomonadota</taxon>
        <taxon>Gammaproteobacteria</taxon>
        <taxon>Pasteurellales</taxon>
        <taxon>Pasteurellaceae</taxon>
        <taxon>Actinobacillus</taxon>
    </lineage>
</organism>
<dbReference type="Gene3D" id="2.40.160.90">
    <property type="match status" value="1"/>
</dbReference>
<evidence type="ECO:0000256" key="1">
    <source>
        <dbReference type="SAM" id="MobiDB-lite"/>
    </source>
</evidence>
<feature type="compositionally biased region" description="Basic and acidic residues" evidence="1">
    <location>
        <begin position="32"/>
        <end position="77"/>
    </location>
</feature>
<feature type="chain" id="PRO_5043612441" evidence="2">
    <location>
        <begin position="22"/>
        <end position="296"/>
    </location>
</feature>
<feature type="region of interest" description="Disordered" evidence="1">
    <location>
        <begin position="20"/>
        <end position="77"/>
    </location>
</feature>
<dbReference type="InterPro" id="IPR011250">
    <property type="entry name" value="OMP/PagP_B-barrel"/>
</dbReference>
<dbReference type="InterPro" id="IPR001677">
    <property type="entry name" value="TbpB_B_D"/>
</dbReference>
<dbReference type="GeneID" id="92744295"/>
<evidence type="ECO:0000259" key="3">
    <source>
        <dbReference type="Pfam" id="PF01298"/>
    </source>
</evidence>
<feature type="signal peptide" evidence="2">
    <location>
        <begin position="1"/>
        <end position="21"/>
    </location>
</feature>
<evidence type="ECO:0000313" key="4">
    <source>
        <dbReference type="EMBL" id="VEE92121.1"/>
    </source>
</evidence>
<protein>
    <submittedName>
        <fullName evidence="4">Transferrin-binding protein</fullName>
    </submittedName>
</protein>
<accession>A0AAX3FLM7</accession>
<name>A0AAX3FLM7_ACTEU</name>
<evidence type="ECO:0000313" key="5">
    <source>
        <dbReference type="Proteomes" id="UP000268529"/>
    </source>
</evidence>